<dbReference type="InterPro" id="IPR019108">
    <property type="entry name" value="Caa3_assmbl_CtaG-rel"/>
</dbReference>
<reference evidence="7 8" key="1">
    <citation type="submission" date="2020-08" db="EMBL/GenBank/DDBJ databases">
        <title>A Genomic Blueprint of the Chicken Gut Microbiome.</title>
        <authorList>
            <person name="Gilroy R."/>
            <person name="Ravi A."/>
            <person name="Getino M."/>
            <person name="Pursley I."/>
            <person name="Horton D.L."/>
            <person name="Alikhan N.-F."/>
            <person name="Baker D."/>
            <person name="Gharbi K."/>
            <person name="Hall N."/>
            <person name="Watson M."/>
            <person name="Adriaenssens E.M."/>
            <person name="Foster-Nyarko E."/>
            <person name="Jarju S."/>
            <person name="Secka A."/>
            <person name="Antonio M."/>
            <person name="Oren A."/>
            <person name="Chaudhuri R."/>
            <person name="La Ragione R.M."/>
            <person name="Hildebrand F."/>
            <person name="Pallen M.J."/>
        </authorList>
    </citation>
    <scope>NUCLEOTIDE SEQUENCE [LARGE SCALE GENOMIC DNA]</scope>
    <source>
        <strain evidence="7 8">Sa2YVA2</strain>
    </source>
</reference>
<evidence type="ECO:0000256" key="1">
    <source>
        <dbReference type="ARBA" id="ARBA00004651"/>
    </source>
</evidence>
<feature type="transmembrane region" description="Helical" evidence="6">
    <location>
        <begin position="150"/>
        <end position="167"/>
    </location>
</feature>
<feature type="transmembrane region" description="Helical" evidence="6">
    <location>
        <begin position="119"/>
        <end position="144"/>
    </location>
</feature>
<keyword evidence="4 6" id="KW-1133">Transmembrane helix</keyword>
<evidence type="ECO:0000256" key="4">
    <source>
        <dbReference type="ARBA" id="ARBA00022989"/>
    </source>
</evidence>
<feature type="transmembrane region" description="Helical" evidence="6">
    <location>
        <begin position="48"/>
        <end position="70"/>
    </location>
</feature>
<protein>
    <submittedName>
        <fullName evidence="7">Cytochrome c oxidase assembly protein</fullName>
    </submittedName>
</protein>
<evidence type="ECO:0000256" key="5">
    <source>
        <dbReference type="ARBA" id="ARBA00023136"/>
    </source>
</evidence>
<evidence type="ECO:0000256" key="2">
    <source>
        <dbReference type="ARBA" id="ARBA00022475"/>
    </source>
</evidence>
<sequence>MMTIEFLLTGQMTWKWPIIVIVFIVIAMYVRSIRIYTELSLRSLQPILFISSAVTLSIVVASPLAVLSHLSFSLHMIQMSILYFIIPPILLLGIPETFFVKLIEISRIKRLPTPQHPPIVVLSLFAILFLLYHLPFLLSVLVSIPVLQNTYLTLLFILSFGMWWPMVSSDPSTRLSKDEMKRYAMLSGYLLLPACLLFILTAFMDGGNNPLLTQLSVHLCLPPSLGSSDLLPSPFNTKYDQALSGFLMLGLHKASLLMIVKLEGVKNR</sequence>
<feature type="transmembrane region" description="Helical" evidence="6">
    <location>
        <begin position="16"/>
        <end position="36"/>
    </location>
</feature>
<dbReference type="Proteomes" id="UP000626786">
    <property type="component" value="Unassembled WGS sequence"/>
</dbReference>
<keyword evidence="5 6" id="KW-0472">Membrane</keyword>
<comment type="subcellular location">
    <subcellularLocation>
        <location evidence="1">Cell membrane</location>
        <topology evidence="1">Multi-pass membrane protein</topology>
    </subcellularLocation>
</comment>
<evidence type="ECO:0000313" key="8">
    <source>
        <dbReference type="Proteomes" id="UP000626786"/>
    </source>
</evidence>
<feature type="transmembrane region" description="Helical" evidence="6">
    <location>
        <begin position="183"/>
        <end position="204"/>
    </location>
</feature>
<keyword evidence="8" id="KW-1185">Reference proteome</keyword>
<keyword evidence="3 6" id="KW-0812">Transmembrane</keyword>
<evidence type="ECO:0000313" key="7">
    <source>
        <dbReference type="EMBL" id="MBD7985650.1"/>
    </source>
</evidence>
<name>A0ABR8UCU2_9BACL</name>
<accession>A0ABR8UCU2</accession>
<keyword evidence="2" id="KW-1003">Cell membrane</keyword>
<evidence type="ECO:0000256" key="6">
    <source>
        <dbReference type="SAM" id="Phobius"/>
    </source>
</evidence>
<feature type="transmembrane region" description="Helical" evidence="6">
    <location>
        <begin position="76"/>
        <end position="99"/>
    </location>
</feature>
<proteinExistence type="predicted"/>
<evidence type="ECO:0000256" key="3">
    <source>
        <dbReference type="ARBA" id="ARBA00022692"/>
    </source>
</evidence>
<dbReference type="EMBL" id="JACSQN010000013">
    <property type="protein sequence ID" value="MBD7985650.1"/>
    <property type="molecule type" value="Genomic_DNA"/>
</dbReference>
<organism evidence="7 8">
    <name type="scientific">Sporosarcina quadrami</name>
    <dbReference type="NCBI Taxonomy" id="2762234"/>
    <lineage>
        <taxon>Bacteria</taxon>
        <taxon>Bacillati</taxon>
        <taxon>Bacillota</taxon>
        <taxon>Bacilli</taxon>
        <taxon>Bacillales</taxon>
        <taxon>Caryophanaceae</taxon>
        <taxon>Sporosarcina</taxon>
    </lineage>
</organism>
<comment type="caution">
    <text evidence="7">The sequence shown here is derived from an EMBL/GenBank/DDBJ whole genome shotgun (WGS) entry which is preliminary data.</text>
</comment>
<dbReference type="Pfam" id="PF09678">
    <property type="entry name" value="Caa3_CtaG"/>
    <property type="match status" value="1"/>
</dbReference>
<gene>
    <name evidence="7" type="ORF">H9649_13730</name>
</gene>